<reference evidence="1" key="1">
    <citation type="submission" date="2019-11" db="EMBL/GenBank/DDBJ databases">
        <authorList>
            <person name="Feng L."/>
        </authorList>
    </citation>
    <scope>NUCLEOTIDE SEQUENCE</scope>
    <source>
        <strain evidence="1">FplautiiLFYP42</strain>
    </source>
</reference>
<evidence type="ECO:0000313" key="1">
    <source>
        <dbReference type="EMBL" id="VYU37594.1"/>
    </source>
</evidence>
<organism evidence="1">
    <name type="scientific">Flavonifractor plautii</name>
    <name type="common">Fusobacterium plautii</name>
    <dbReference type="NCBI Taxonomy" id="292800"/>
    <lineage>
        <taxon>Bacteria</taxon>
        <taxon>Bacillati</taxon>
        <taxon>Bacillota</taxon>
        <taxon>Clostridia</taxon>
        <taxon>Eubacteriales</taxon>
        <taxon>Oscillospiraceae</taxon>
        <taxon>Flavonifractor</taxon>
    </lineage>
</organism>
<gene>
    <name evidence="1" type="ORF">FPLFYP42_02083</name>
</gene>
<accession>A0A6N3ECI0</accession>
<dbReference type="RefSeq" id="WP_148342268.1">
    <property type="nucleotide sequence ID" value="NZ_CACRUB010000035.1"/>
</dbReference>
<dbReference type="EMBL" id="CACRUB010000035">
    <property type="protein sequence ID" value="VYU37594.1"/>
    <property type="molecule type" value="Genomic_DNA"/>
</dbReference>
<sequence>MNSTYKIDFINNTLTMSKAFEAAASNPNSKEYKLLQQLRADFPGLTVARKTRRASKKAQPTKNLTYANMEKYMSVFENASDLLAQFEAVKTCSKGQSNPYLYVKGWFVTQFPNYKELPDFSEKAPKVVDLAAFQNMVEQKKEQDEQKGA</sequence>
<protein>
    <submittedName>
        <fullName evidence="1">Uncharacterized protein</fullName>
    </submittedName>
</protein>
<proteinExistence type="predicted"/>
<name>A0A6N3ECI0_FLAPL</name>
<dbReference type="AlphaFoldDB" id="A0A6N3ECI0"/>